<keyword evidence="3" id="KW-1185">Reference proteome</keyword>
<evidence type="ECO:0000256" key="1">
    <source>
        <dbReference type="SAM" id="Phobius"/>
    </source>
</evidence>
<dbReference type="AlphaFoldDB" id="A0A2Z4JF79"/>
<name>A0A2Z4JF79_9ACTN</name>
<keyword evidence="1" id="KW-0472">Membrane</keyword>
<dbReference type="Proteomes" id="UP000249616">
    <property type="component" value="Plasmid unnamed1"/>
</dbReference>
<keyword evidence="1" id="KW-0812">Transmembrane</keyword>
<gene>
    <name evidence="2" type="ORF">DN051_40985</name>
</gene>
<organism evidence="2 3">
    <name type="scientific">Streptomyces cadmiisoli</name>
    <dbReference type="NCBI Taxonomy" id="2184053"/>
    <lineage>
        <taxon>Bacteria</taxon>
        <taxon>Bacillati</taxon>
        <taxon>Actinomycetota</taxon>
        <taxon>Actinomycetes</taxon>
        <taxon>Kitasatosporales</taxon>
        <taxon>Streptomycetaceae</taxon>
        <taxon>Streptomyces</taxon>
        <taxon>Streptomyces aurantiacus group</taxon>
    </lineage>
</organism>
<geneLocation type="plasmid" evidence="2 3">
    <name>unnamed1</name>
</geneLocation>
<keyword evidence="2" id="KW-0614">Plasmid</keyword>
<keyword evidence="1" id="KW-1133">Transmembrane helix</keyword>
<protein>
    <submittedName>
        <fullName evidence="2">Uncharacterized protein</fullName>
    </submittedName>
</protein>
<evidence type="ECO:0000313" key="3">
    <source>
        <dbReference type="Proteomes" id="UP000249616"/>
    </source>
</evidence>
<dbReference type="EMBL" id="CP030074">
    <property type="protein sequence ID" value="AWW43598.1"/>
    <property type="molecule type" value="Genomic_DNA"/>
</dbReference>
<proteinExistence type="predicted"/>
<dbReference type="RefSeq" id="WP_112443357.1">
    <property type="nucleotide sequence ID" value="NZ_CP030074.1"/>
</dbReference>
<feature type="transmembrane region" description="Helical" evidence="1">
    <location>
        <begin position="36"/>
        <end position="60"/>
    </location>
</feature>
<reference evidence="3" key="1">
    <citation type="submission" date="2018-06" db="EMBL/GenBank/DDBJ databases">
        <authorList>
            <person name="Li K."/>
        </authorList>
    </citation>
    <scope>NUCLEOTIDE SEQUENCE [LARGE SCALE GENOMIC DNA]</scope>
    <source>
        <strain evidence="3">ZFG47</strain>
        <plasmid evidence="3">unnamed1</plasmid>
    </source>
</reference>
<sequence>MAGRDWYDDNDYHDAVQRAERAARFGWAVIAGTTGVLGWALTALAVTCVVVVLACIYAVVAVNY</sequence>
<dbReference type="KEGG" id="scad:DN051_40985"/>
<accession>A0A2Z4JF79</accession>
<evidence type="ECO:0000313" key="2">
    <source>
        <dbReference type="EMBL" id="AWW43598.1"/>
    </source>
</evidence>